<evidence type="ECO:0000313" key="2">
    <source>
        <dbReference type="EMBL" id="OGY17785.1"/>
    </source>
</evidence>
<name>A0A1G1VQV7_9BACT</name>
<comment type="caution">
    <text evidence="2">The sequence shown here is derived from an EMBL/GenBank/DDBJ whole genome shotgun (WGS) entry which is preliminary data.</text>
</comment>
<evidence type="ECO:0000256" key="1">
    <source>
        <dbReference type="SAM" id="MobiDB-lite"/>
    </source>
</evidence>
<gene>
    <name evidence="2" type="ORF">A2786_00475</name>
</gene>
<sequence length="166" mass="17396">MDTPGGQGNAEGGLPSSAQPSSVGPPSSQTDQAGVVPQEAGKVIEAPSGSQPQAGQPTAAKEKEPSTGVSPTETHPIVEIGPPKELPPDVEGWLERVEKDEVAEPPVIVHKGKPIVSPAAPQAVSVTLPLDDTGIKKGLHYKLFDSIRWLAEWCIRMAKKYALGKK</sequence>
<dbReference type="Proteomes" id="UP000179233">
    <property type="component" value="Unassembled WGS sequence"/>
</dbReference>
<evidence type="ECO:0000313" key="3">
    <source>
        <dbReference type="Proteomes" id="UP000179233"/>
    </source>
</evidence>
<dbReference type="EMBL" id="MHCJ01000006">
    <property type="protein sequence ID" value="OGY17785.1"/>
    <property type="molecule type" value="Genomic_DNA"/>
</dbReference>
<accession>A0A1G1VQV7</accession>
<feature type="compositionally biased region" description="Polar residues" evidence="1">
    <location>
        <begin position="16"/>
        <end position="32"/>
    </location>
</feature>
<protein>
    <submittedName>
        <fullName evidence="2">Uncharacterized protein</fullName>
    </submittedName>
</protein>
<feature type="region of interest" description="Disordered" evidence="1">
    <location>
        <begin position="1"/>
        <end position="89"/>
    </location>
</feature>
<reference evidence="2 3" key="1">
    <citation type="journal article" date="2016" name="Nat. Commun.">
        <title>Thousands of microbial genomes shed light on interconnected biogeochemical processes in an aquifer system.</title>
        <authorList>
            <person name="Anantharaman K."/>
            <person name="Brown C.T."/>
            <person name="Hug L.A."/>
            <person name="Sharon I."/>
            <person name="Castelle C.J."/>
            <person name="Probst A.J."/>
            <person name="Thomas B.C."/>
            <person name="Singh A."/>
            <person name="Wilkins M.J."/>
            <person name="Karaoz U."/>
            <person name="Brodie E.L."/>
            <person name="Williams K.H."/>
            <person name="Hubbard S.S."/>
            <person name="Banfield J.F."/>
        </authorList>
    </citation>
    <scope>NUCLEOTIDE SEQUENCE [LARGE SCALE GENOMIC DNA]</scope>
</reference>
<proteinExistence type="predicted"/>
<organism evidence="2 3">
    <name type="scientific">Candidatus Chisholmbacteria bacterium RIFCSPHIGHO2_01_FULL_52_32</name>
    <dbReference type="NCBI Taxonomy" id="1797591"/>
    <lineage>
        <taxon>Bacteria</taxon>
        <taxon>Candidatus Chisholmiibacteriota</taxon>
    </lineage>
</organism>
<dbReference type="AlphaFoldDB" id="A0A1G1VQV7"/>
<feature type="compositionally biased region" description="Gly residues" evidence="1">
    <location>
        <begin position="1"/>
        <end position="11"/>
    </location>
</feature>